<name>A0A4U6SWR7_SETVI</name>
<evidence type="ECO:0000313" key="3">
    <source>
        <dbReference type="Proteomes" id="UP000298652"/>
    </source>
</evidence>
<evidence type="ECO:0000256" key="1">
    <source>
        <dbReference type="SAM" id="MobiDB-lite"/>
    </source>
</evidence>
<gene>
    <name evidence="2" type="ORF">SEVIR_9G119550v2</name>
</gene>
<feature type="region of interest" description="Disordered" evidence="1">
    <location>
        <begin position="1"/>
        <end position="20"/>
    </location>
</feature>
<keyword evidence="3" id="KW-1185">Reference proteome</keyword>
<dbReference type="Gramene" id="TKV91762">
    <property type="protein sequence ID" value="TKV91762"/>
    <property type="gene ID" value="SEVIR_9G119550v2"/>
</dbReference>
<proteinExistence type="predicted"/>
<protein>
    <submittedName>
        <fullName evidence="2">Uncharacterized protein</fullName>
    </submittedName>
</protein>
<accession>A0A4U6SWR7</accession>
<evidence type="ECO:0000313" key="2">
    <source>
        <dbReference type="EMBL" id="TKV91762.1"/>
    </source>
</evidence>
<dbReference type="Proteomes" id="UP000298652">
    <property type="component" value="Chromosome 9"/>
</dbReference>
<dbReference type="EMBL" id="CM016560">
    <property type="protein sequence ID" value="TKV91762.1"/>
    <property type="molecule type" value="Genomic_DNA"/>
</dbReference>
<organism evidence="2 3">
    <name type="scientific">Setaria viridis</name>
    <name type="common">Green bristlegrass</name>
    <name type="synonym">Setaria italica subsp. viridis</name>
    <dbReference type="NCBI Taxonomy" id="4556"/>
    <lineage>
        <taxon>Eukaryota</taxon>
        <taxon>Viridiplantae</taxon>
        <taxon>Streptophyta</taxon>
        <taxon>Embryophyta</taxon>
        <taxon>Tracheophyta</taxon>
        <taxon>Spermatophyta</taxon>
        <taxon>Magnoliopsida</taxon>
        <taxon>Liliopsida</taxon>
        <taxon>Poales</taxon>
        <taxon>Poaceae</taxon>
        <taxon>PACMAD clade</taxon>
        <taxon>Panicoideae</taxon>
        <taxon>Panicodae</taxon>
        <taxon>Paniceae</taxon>
        <taxon>Cenchrinae</taxon>
        <taxon>Setaria</taxon>
    </lineage>
</organism>
<sequence length="59" mass="6691">MAVFRWERDERRQESAEGRATAAGSLLPVATMGPNLAFYWRAFFINPPFLSPILLPNPI</sequence>
<feature type="compositionally biased region" description="Basic and acidic residues" evidence="1">
    <location>
        <begin position="1"/>
        <end position="17"/>
    </location>
</feature>
<reference evidence="2" key="1">
    <citation type="submission" date="2019-03" db="EMBL/GenBank/DDBJ databases">
        <title>WGS assembly of Setaria viridis.</title>
        <authorList>
            <person name="Huang P."/>
            <person name="Jenkins J."/>
            <person name="Grimwood J."/>
            <person name="Barry K."/>
            <person name="Healey A."/>
            <person name="Mamidi S."/>
            <person name="Sreedasyam A."/>
            <person name="Shu S."/>
            <person name="Feldman M."/>
            <person name="Wu J."/>
            <person name="Yu Y."/>
            <person name="Chen C."/>
            <person name="Johnson J."/>
            <person name="Rokhsar D."/>
            <person name="Baxter I."/>
            <person name="Schmutz J."/>
            <person name="Brutnell T."/>
            <person name="Kellogg E."/>
        </authorList>
    </citation>
    <scope>NUCLEOTIDE SEQUENCE [LARGE SCALE GENOMIC DNA]</scope>
</reference>
<dbReference type="AlphaFoldDB" id="A0A4U6SWR7"/>